<dbReference type="EMBL" id="SNYA01000002">
    <property type="protein sequence ID" value="TDP94276.1"/>
    <property type="molecule type" value="Genomic_DNA"/>
</dbReference>
<dbReference type="SUPFAM" id="SSF55874">
    <property type="entry name" value="ATPase domain of HSP90 chaperone/DNA topoisomerase II/histidine kinase"/>
    <property type="match status" value="1"/>
</dbReference>
<reference evidence="6 7" key="1">
    <citation type="submission" date="2019-03" db="EMBL/GenBank/DDBJ databases">
        <title>Genomic analyses of the natural microbiome of Caenorhabditis elegans.</title>
        <authorList>
            <person name="Samuel B."/>
        </authorList>
    </citation>
    <scope>NUCLEOTIDE SEQUENCE [LARGE SCALE GENOMIC DNA]</scope>
    <source>
        <strain evidence="6 7">JUb18</strain>
    </source>
</reference>
<keyword evidence="4" id="KW-1133">Transmembrane helix</keyword>
<evidence type="ECO:0000256" key="3">
    <source>
        <dbReference type="ARBA" id="ARBA00023012"/>
    </source>
</evidence>
<dbReference type="RefSeq" id="WP_133615862.1">
    <property type="nucleotide sequence ID" value="NZ_SNYA01000002.1"/>
</dbReference>
<dbReference type="CDD" id="cd16917">
    <property type="entry name" value="HATPase_UhpB-NarQ-NarX-like"/>
    <property type="match status" value="1"/>
</dbReference>
<feature type="transmembrane region" description="Helical" evidence="4">
    <location>
        <begin position="20"/>
        <end position="41"/>
    </location>
</feature>
<dbReference type="Gene3D" id="1.20.5.1930">
    <property type="match status" value="1"/>
</dbReference>
<dbReference type="PANTHER" id="PTHR24421:SF63">
    <property type="entry name" value="SENSOR HISTIDINE KINASE DESK"/>
    <property type="match status" value="1"/>
</dbReference>
<evidence type="ECO:0000313" key="7">
    <source>
        <dbReference type="Proteomes" id="UP000295601"/>
    </source>
</evidence>
<keyword evidence="4" id="KW-0812">Transmembrane</keyword>
<keyword evidence="1" id="KW-0808">Transferase</keyword>
<dbReference type="InterPro" id="IPR011712">
    <property type="entry name" value="Sig_transdc_His_kin_sub3_dim/P"/>
</dbReference>
<dbReference type="Proteomes" id="UP000295601">
    <property type="component" value="Unassembled WGS sequence"/>
</dbReference>
<dbReference type="InterPro" id="IPR050482">
    <property type="entry name" value="Sensor_HK_TwoCompSys"/>
</dbReference>
<accession>A0A4R6S668</accession>
<keyword evidence="4" id="KW-0472">Membrane</keyword>
<evidence type="ECO:0000256" key="4">
    <source>
        <dbReference type="SAM" id="Phobius"/>
    </source>
</evidence>
<protein>
    <submittedName>
        <fullName evidence="6">Two-component system sensor histidine kinase DesK</fullName>
    </submittedName>
</protein>
<dbReference type="OrthoDB" id="5241784at2"/>
<dbReference type="GO" id="GO:0046983">
    <property type="term" value="F:protein dimerization activity"/>
    <property type="evidence" value="ECO:0007669"/>
    <property type="project" value="InterPro"/>
</dbReference>
<keyword evidence="3" id="KW-0902">Two-component regulatory system</keyword>
<dbReference type="GO" id="GO:0016020">
    <property type="term" value="C:membrane"/>
    <property type="evidence" value="ECO:0007669"/>
    <property type="project" value="InterPro"/>
</dbReference>
<gene>
    <name evidence="6" type="ORF">EDF62_0690</name>
</gene>
<keyword evidence="2 6" id="KW-0418">Kinase</keyword>
<feature type="transmembrane region" description="Helical" evidence="4">
    <location>
        <begin position="160"/>
        <end position="186"/>
    </location>
</feature>
<feature type="transmembrane region" description="Helical" evidence="4">
    <location>
        <begin position="108"/>
        <end position="125"/>
    </location>
</feature>
<feature type="domain" description="Signal transduction histidine kinase subgroup 3 dimerisation and phosphoacceptor" evidence="5">
    <location>
        <begin position="207"/>
        <end position="273"/>
    </location>
</feature>
<sequence length="405" mass="43488">MSAHTKEPTPGAGVNATWNYTLGSIVFLFVAMDLIIILDLLGRFSETRSGTDLALVAVCSLAAAVRIRFCWFLRDRRDGALPETWWTVALFAPALVAWGLAFVAPETALFATVQLWLSGVLWAFFVRWRLRLVALALLLGVVVTPVAVHAAQGIPQTSQIFGALSGFVLFYGVMLPAMLYASLWMWRVVWRLDEARQLGAELAVTQERLRFAADLHDIQGHHLQVIALKAELAERTMGSAPEQAAAQLSEIRIIAKEAMEETRSLVAGLREVGLQSELENASEVLTLSGAACTLAVSSDPAAPEAQRVLAFAVREATTNILRHSNASWAAISLTDVRGGTELVVTNDGVAGTPERAGGGSGLVGLRKRVQAIGGTLDAAAGTERGSEPAQHTFELRVWIPEGGST</sequence>
<keyword evidence="7" id="KW-1185">Reference proteome</keyword>
<dbReference type="PANTHER" id="PTHR24421">
    <property type="entry name" value="NITRATE/NITRITE SENSOR PROTEIN NARX-RELATED"/>
    <property type="match status" value="1"/>
</dbReference>
<proteinExistence type="predicted"/>
<feature type="transmembrane region" description="Helical" evidence="4">
    <location>
        <begin position="53"/>
        <end position="73"/>
    </location>
</feature>
<feature type="transmembrane region" description="Helical" evidence="4">
    <location>
        <begin position="85"/>
        <end position="102"/>
    </location>
</feature>
<evidence type="ECO:0000313" key="6">
    <source>
        <dbReference type="EMBL" id="TDP94276.1"/>
    </source>
</evidence>
<dbReference type="Gene3D" id="3.30.565.10">
    <property type="entry name" value="Histidine kinase-like ATPase, C-terminal domain"/>
    <property type="match status" value="1"/>
</dbReference>
<evidence type="ECO:0000256" key="1">
    <source>
        <dbReference type="ARBA" id="ARBA00022679"/>
    </source>
</evidence>
<feature type="transmembrane region" description="Helical" evidence="4">
    <location>
        <begin position="132"/>
        <end position="154"/>
    </location>
</feature>
<evidence type="ECO:0000259" key="5">
    <source>
        <dbReference type="Pfam" id="PF07730"/>
    </source>
</evidence>
<dbReference type="AlphaFoldDB" id="A0A4R6S668"/>
<name>A0A4R6S668_9MICO</name>
<organism evidence="6 7">
    <name type="scientific">Leucobacter luti</name>
    <dbReference type="NCBI Taxonomy" id="340320"/>
    <lineage>
        <taxon>Bacteria</taxon>
        <taxon>Bacillati</taxon>
        <taxon>Actinomycetota</taxon>
        <taxon>Actinomycetes</taxon>
        <taxon>Micrococcales</taxon>
        <taxon>Microbacteriaceae</taxon>
        <taxon>Leucobacter</taxon>
    </lineage>
</organism>
<dbReference type="GO" id="GO:0000155">
    <property type="term" value="F:phosphorelay sensor kinase activity"/>
    <property type="evidence" value="ECO:0007669"/>
    <property type="project" value="InterPro"/>
</dbReference>
<dbReference type="Pfam" id="PF07730">
    <property type="entry name" value="HisKA_3"/>
    <property type="match status" value="1"/>
</dbReference>
<evidence type="ECO:0000256" key="2">
    <source>
        <dbReference type="ARBA" id="ARBA00022777"/>
    </source>
</evidence>
<comment type="caution">
    <text evidence="6">The sequence shown here is derived from an EMBL/GenBank/DDBJ whole genome shotgun (WGS) entry which is preliminary data.</text>
</comment>
<dbReference type="InterPro" id="IPR036890">
    <property type="entry name" value="HATPase_C_sf"/>
</dbReference>